<dbReference type="STRING" id="43989.cce_2091"/>
<dbReference type="eggNOG" id="COG1134">
    <property type="taxonomic scope" value="Bacteria"/>
</dbReference>
<dbReference type="CDD" id="cd03220">
    <property type="entry name" value="ABC_KpsT_Wzt"/>
    <property type="match status" value="1"/>
</dbReference>
<dbReference type="InterPro" id="IPR017871">
    <property type="entry name" value="ABC_transporter-like_CS"/>
</dbReference>
<dbReference type="SUPFAM" id="SSF52540">
    <property type="entry name" value="P-loop containing nucleoside triphosphate hydrolases"/>
    <property type="match status" value="1"/>
</dbReference>
<dbReference type="InterPro" id="IPR015860">
    <property type="entry name" value="ABC_transpr_TagH-like"/>
</dbReference>
<dbReference type="GO" id="GO:0005524">
    <property type="term" value="F:ATP binding"/>
    <property type="evidence" value="ECO:0007669"/>
    <property type="project" value="UniProtKB-KW"/>
</dbReference>
<dbReference type="InterPro" id="IPR003439">
    <property type="entry name" value="ABC_transporter-like_ATP-bd"/>
</dbReference>
<dbReference type="SMART" id="SM00382">
    <property type="entry name" value="AAA"/>
    <property type="match status" value="1"/>
</dbReference>
<dbReference type="Proteomes" id="UP000001203">
    <property type="component" value="Chromosome circular"/>
</dbReference>
<dbReference type="RefSeq" id="WP_009545889.1">
    <property type="nucleotide sequence ID" value="NC_010546.1"/>
</dbReference>
<name>B1WNL2_CROS5</name>
<dbReference type="GO" id="GO:0140359">
    <property type="term" value="F:ABC-type transporter activity"/>
    <property type="evidence" value="ECO:0007669"/>
    <property type="project" value="InterPro"/>
</dbReference>
<dbReference type="PROSITE" id="PS50893">
    <property type="entry name" value="ABC_TRANSPORTER_2"/>
    <property type="match status" value="1"/>
</dbReference>
<dbReference type="Gene3D" id="3.40.50.300">
    <property type="entry name" value="P-loop containing nucleotide triphosphate hydrolases"/>
    <property type="match status" value="1"/>
</dbReference>
<dbReference type="PROSITE" id="PS00211">
    <property type="entry name" value="ABC_TRANSPORTER_1"/>
    <property type="match status" value="1"/>
</dbReference>
<comment type="similarity">
    <text evidence="1">Belongs to the ABC transporter superfamily.</text>
</comment>
<dbReference type="PANTHER" id="PTHR46743">
    <property type="entry name" value="TEICHOIC ACIDS EXPORT ATP-BINDING PROTEIN TAGH"/>
    <property type="match status" value="1"/>
</dbReference>
<evidence type="ECO:0000256" key="3">
    <source>
        <dbReference type="ARBA" id="ARBA00022741"/>
    </source>
</evidence>
<dbReference type="InterPro" id="IPR027417">
    <property type="entry name" value="P-loop_NTPase"/>
</dbReference>
<keyword evidence="3" id="KW-0547">Nucleotide-binding</keyword>
<dbReference type="GO" id="GO:0016020">
    <property type="term" value="C:membrane"/>
    <property type="evidence" value="ECO:0007669"/>
    <property type="project" value="InterPro"/>
</dbReference>
<evidence type="ECO:0000313" key="6">
    <source>
        <dbReference type="EMBL" id="ACB51441.1"/>
    </source>
</evidence>
<gene>
    <name evidence="6" type="ordered locus">cce_2091</name>
</gene>
<dbReference type="Gene3D" id="2.70.50.60">
    <property type="entry name" value="abc- transporter (atp binding component) like domain"/>
    <property type="match status" value="1"/>
</dbReference>
<dbReference type="KEGG" id="cyt:cce_2091"/>
<dbReference type="Pfam" id="PF00005">
    <property type="entry name" value="ABC_tran"/>
    <property type="match status" value="1"/>
</dbReference>
<reference evidence="6 7" key="1">
    <citation type="journal article" date="2008" name="Proc. Natl. Acad. Sci. U.S.A.">
        <title>The genome of Cyanothece 51142, a unicellular diazotrophic cyanobacterium important in the marine nitrogen cycle.</title>
        <authorList>
            <person name="Welsh E.A."/>
            <person name="Liberton M."/>
            <person name="Stoeckel J."/>
            <person name="Loh T."/>
            <person name="Elvitigala T."/>
            <person name="Wang C."/>
            <person name="Wollam A."/>
            <person name="Fulton R.S."/>
            <person name="Clifton S.W."/>
            <person name="Jacobs J.M."/>
            <person name="Aurora R."/>
            <person name="Ghosh B.K."/>
            <person name="Sherman L.A."/>
            <person name="Smith R.D."/>
            <person name="Wilson R.K."/>
            <person name="Pakrasi H.B."/>
        </authorList>
    </citation>
    <scope>NUCLEOTIDE SEQUENCE [LARGE SCALE GENOMIC DNA]</scope>
    <source>
        <strain evidence="7">ATCC 51142 / BH68</strain>
    </source>
</reference>
<evidence type="ECO:0000256" key="2">
    <source>
        <dbReference type="ARBA" id="ARBA00022448"/>
    </source>
</evidence>
<evidence type="ECO:0000256" key="4">
    <source>
        <dbReference type="ARBA" id="ARBA00022840"/>
    </source>
</evidence>
<evidence type="ECO:0000256" key="1">
    <source>
        <dbReference type="ARBA" id="ARBA00005417"/>
    </source>
</evidence>
<organism evidence="6 7">
    <name type="scientific">Crocosphaera subtropica (strain ATCC 51142 / BH68)</name>
    <name type="common">Cyanothece sp. (strain ATCC 51142)</name>
    <dbReference type="NCBI Taxonomy" id="43989"/>
    <lineage>
        <taxon>Bacteria</taxon>
        <taxon>Bacillati</taxon>
        <taxon>Cyanobacteriota</taxon>
        <taxon>Cyanophyceae</taxon>
        <taxon>Oscillatoriophycideae</taxon>
        <taxon>Chroococcales</taxon>
        <taxon>Aphanothecaceae</taxon>
        <taxon>Crocosphaera</taxon>
        <taxon>Crocosphaera subtropica</taxon>
    </lineage>
</organism>
<evidence type="ECO:0000313" key="7">
    <source>
        <dbReference type="Proteomes" id="UP000001203"/>
    </source>
</evidence>
<accession>B1WNL2</accession>
<protein>
    <submittedName>
        <fullName evidence="6">ABC transporter, ATP binding protein</fullName>
    </submittedName>
</protein>
<dbReference type="GO" id="GO:0016887">
    <property type="term" value="F:ATP hydrolysis activity"/>
    <property type="evidence" value="ECO:0007669"/>
    <property type="project" value="InterPro"/>
</dbReference>
<dbReference type="InterPro" id="IPR003593">
    <property type="entry name" value="AAA+_ATPase"/>
</dbReference>
<dbReference type="InterPro" id="IPR050683">
    <property type="entry name" value="Bact_Polysacc_Export_ATP-bd"/>
</dbReference>
<dbReference type="CDD" id="cd10147">
    <property type="entry name" value="Wzt_C-like"/>
    <property type="match status" value="1"/>
</dbReference>
<keyword evidence="4" id="KW-0067">ATP-binding</keyword>
<evidence type="ECO:0000259" key="5">
    <source>
        <dbReference type="PROSITE" id="PS50893"/>
    </source>
</evidence>
<dbReference type="HOGENOM" id="CLU_000604_101_5_3"/>
<dbReference type="EMBL" id="CP000806">
    <property type="protein sequence ID" value="ACB51441.1"/>
    <property type="molecule type" value="Genomic_DNA"/>
</dbReference>
<dbReference type="AlphaFoldDB" id="B1WNL2"/>
<sequence>MTDHITKEKLSTNSQDKDIVLSVKGVSKKFCRSLKRSLFYGVQDIAGELLGIRGEKNELRHKEFWALSDVSFDLRRGETIGLVGKNGSGKTTLLRIIAGLIKPDAGYVDVYGIVAPLIALGAGFNPILTGKENIYANMSILGLSKKEIDERFDEVIDFAEIEDAIDAPVQTYSSGMAARLGFASAIYTEPEILLVDEVLAVGDSKFRGKCFQKLHDLRQKGTTFLLVSHDSHTVLTVCERAVYLQKGELIEVGDTQSVITHYEKDLFLNVTESPSKNHPIKSINTNQQFAITSIFFRNEDDEIIDVPTTGEPTYLCVTCQVKETLTNVGLTFSIKGMAEGGDQVLLMNSLHDERSLSFSSGKQEVRLEMPYLGLKLGAYVLDVYAKRDGLYHLDSVEDYRFQVKATKSMNRCLFYQPRSWKVLQSYQDLKLNDEKTE</sequence>
<keyword evidence="2" id="KW-0813">Transport</keyword>
<proteinExistence type="inferred from homology"/>
<dbReference type="OrthoDB" id="9778870at2"/>
<dbReference type="InterPro" id="IPR029439">
    <property type="entry name" value="Wzt_C"/>
</dbReference>
<keyword evidence="7" id="KW-1185">Reference proteome</keyword>
<dbReference type="PANTHER" id="PTHR46743:SF2">
    <property type="entry name" value="TEICHOIC ACIDS EXPORT ATP-BINDING PROTEIN TAGH"/>
    <property type="match status" value="1"/>
</dbReference>
<feature type="domain" description="ABC transporter" evidence="5">
    <location>
        <begin position="52"/>
        <end position="271"/>
    </location>
</feature>